<dbReference type="InterPro" id="IPR024662">
    <property type="entry name" value="Trs65"/>
</dbReference>
<gene>
    <name evidence="9" type="ORF">PISL3812_02240</name>
</gene>
<feature type="transmembrane region" description="Helical" evidence="7">
    <location>
        <begin position="802"/>
        <end position="824"/>
    </location>
</feature>
<dbReference type="Pfam" id="PF04117">
    <property type="entry name" value="Mpv17_PMP22"/>
    <property type="match status" value="1"/>
</dbReference>
<keyword evidence="3 7" id="KW-0812">Transmembrane</keyword>
<proteinExistence type="inferred from homology"/>
<comment type="similarity">
    <text evidence="2">Belongs to the peroxisomal membrane protein PXMP2/4 family.</text>
</comment>
<feature type="region of interest" description="Disordered" evidence="6">
    <location>
        <begin position="618"/>
        <end position="637"/>
    </location>
</feature>
<feature type="transmembrane region" description="Helical" evidence="7">
    <location>
        <begin position="844"/>
        <end position="864"/>
    </location>
</feature>
<dbReference type="OMA" id="IFSWTVY"/>
<dbReference type="InterPro" id="IPR055420">
    <property type="entry name" value="IgD3_Trs65"/>
</dbReference>
<sequence>MLGPSLHGEFLRHAVLETVIPHAPDVDIEAALTSALEEGAEDFTSILKTIPQRSLLFFDETVTVRVVLRLSNCSENALRSHLPQLDIGLDAFVFNPTDAGSTEPSPAKDLVFSGVVNDKEEPLVVVNIFEGDEGSGNHVYVIWKIQAFLRRPRIRIQHPSIAFSAAATLNTTTEMPDKSLREDDYLPSTIPASTNVLQALSTDPSLKTVAPYLPASRLLRVVPATQKEAPVYNIWQQSQNSIRIVPAASARIRCSRLNTFSSRPTTIASLDLEATPFIGCDIVFDKADVILCDGHAENLSKAPELQPPIMLRPRDDVTLMYKLVPEYGPESYFSTTALVSMLDISLEGVIKLSDDCQPRISMQWRTNVDFSTPLNPTFGGPSQTLQRNNRPASLPVAPGHSSSSSTGAANRSSYRERAHSVTQGGVTVSFSGPATVELGKPFQWDVFIVNRSMAPRKFAMMAIPRRKRLDPRKHVARPSSSSVSSRKEDHLAEAVTDESIIHALQKNAVGQDADLICLSTDLRIGPLLPGTCHSAELVFLPLATGSLHLEVVRLVDMNSNETIDIRDLPDIVALEGTYDDSLRSVAIEISSILFYPPPTSPPAANSSQNFLPGGLLSARKNKDKSPPTTASNHPTGRRLPWQPYSAFFCVILRSSPDRLLFLYAHTMSFAIFDKIDTTRRRALNGLNRRYIYGRLPLLHTIIFIIELAVTMRLAAKFNTYYAEKPVLTTMVTNAVLGGIADTVAQTITAFKARLAQRSSDSESGIISIEIHDFDKEKPSQWGELGSARTRPPPFDFERLTRFMAYGFFMAPIQFQWFGFLSRAFPITKKSATGPALKRVAFDQLIFAPFGLFCFFTFMTLAEGGGRRALAHKFRDVYLPTLKANFILWPAVQVLNFRVVPIQFQIPFVSSVGIAWTAYLSLANSSDEE</sequence>
<dbReference type="Proteomes" id="UP000054383">
    <property type="component" value="Unassembled WGS sequence"/>
</dbReference>
<evidence type="ECO:0000256" key="1">
    <source>
        <dbReference type="ARBA" id="ARBA00004141"/>
    </source>
</evidence>
<dbReference type="AlphaFoldDB" id="A0A0U1LPD0"/>
<organism evidence="9 10">
    <name type="scientific">Talaromyces islandicus</name>
    <name type="common">Penicillium islandicum</name>
    <dbReference type="NCBI Taxonomy" id="28573"/>
    <lineage>
        <taxon>Eukaryota</taxon>
        <taxon>Fungi</taxon>
        <taxon>Dikarya</taxon>
        <taxon>Ascomycota</taxon>
        <taxon>Pezizomycotina</taxon>
        <taxon>Eurotiomycetes</taxon>
        <taxon>Eurotiomycetidae</taxon>
        <taxon>Eurotiales</taxon>
        <taxon>Trichocomaceae</taxon>
        <taxon>Talaromyces</taxon>
        <taxon>Talaromyces sect. Islandici</taxon>
    </lineage>
</organism>
<evidence type="ECO:0000256" key="2">
    <source>
        <dbReference type="ARBA" id="ARBA00006824"/>
    </source>
</evidence>
<evidence type="ECO:0000256" key="7">
    <source>
        <dbReference type="SAM" id="Phobius"/>
    </source>
</evidence>
<dbReference type="STRING" id="28573.A0A0U1LPD0"/>
<dbReference type="GO" id="GO:0016020">
    <property type="term" value="C:membrane"/>
    <property type="evidence" value="ECO:0007669"/>
    <property type="project" value="UniProtKB-SubCell"/>
</dbReference>
<dbReference type="GO" id="GO:0005802">
    <property type="term" value="C:trans-Golgi network"/>
    <property type="evidence" value="ECO:0007669"/>
    <property type="project" value="TreeGrafter"/>
</dbReference>
<evidence type="ECO:0000256" key="5">
    <source>
        <dbReference type="ARBA" id="ARBA00023136"/>
    </source>
</evidence>
<feature type="region of interest" description="Disordered" evidence="6">
    <location>
        <begin position="372"/>
        <end position="418"/>
    </location>
</feature>
<feature type="region of interest" description="Disordered" evidence="6">
    <location>
        <begin position="470"/>
        <end position="489"/>
    </location>
</feature>
<name>A0A0U1LPD0_TALIS</name>
<accession>A0A0U1LPD0</accession>
<reference evidence="9 10" key="1">
    <citation type="submission" date="2015-04" db="EMBL/GenBank/DDBJ databases">
        <authorList>
            <person name="Syromyatnikov M.Y."/>
            <person name="Popov V.N."/>
        </authorList>
    </citation>
    <scope>NUCLEOTIDE SEQUENCE [LARGE SCALE GENOMIC DNA]</scope>
    <source>
        <strain evidence="9">WF-38-12</strain>
    </source>
</reference>
<dbReference type="GO" id="GO:1990071">
    <property type="term" value="C:TRAPPII protein complex"/>
    <property type="evidence" value="ECO:0007669"/>
    <property type="project" value="InterPro"/>
</dbReference>
<evidence type="ECO:0000256" key="4">
    <source>
        <dbReference type="ARBA" id="ARBA00022989"/>
    </source>
</evidence>
<feature type="transmembrane region" description="Helical" evidence="7">
    <location>
        <begin position="695"/>
        <end position="715"/>
    </location>
</feature>
<dbReference type="GO" id="GO:0006891">
    <property type="term" value="P:intra-Golgi vesicle-mediated transport"/>
    <property type="evidence" value="ECO:0007669"/>
    <property type="project" value="InterPro"/>
</dbReference>
<dbReference type="EMBL" id="CVMT01000002">
    <property type="protein sequence ID" value="CRG85107.1"/>
    <property type="molecule type" value="Genomic_DNA"/>
</dbReference>
<feature type="domain" description="Trafficking protein particle complex II-specific subunit 65 IgD3" evidence="8">
    <location>
        <begin position="406"/>
        <end position="573"/>
    </location>
</feature>
<keyword evidence="4 7" id="KW-1133">Transmembrane helix</keyword>
<dbReference type="OrthoDB" id="5345392at2759"/>
<dbReference type="Pfam" id="PF12735">
    <property type="entry name" value="IgD3_Trs65"/>
    <property type="match status" value="1"/>
</dbReference>
<dbReference type="PANTHER" id="PTHR28159:SF1">
    <property type="entry name" value="TRAFFICKING PROTEIN PARTICLE COMPLEX II-SPECIFIC SUBUNIT 65"/>
    <property type="match status" value="1"/>
</dbReference>
<keyword evidence="5 7" id="KW-0472">Membrane</keyword>
<protein>
    <recommendedName>
        <fullName evidence="8">Trafficking protein particle complex II-specific subunit 65 IgD3 domain-containing protein</fullName>
    </recommendedName>
</protein>
<keyword evidence="10" id="KW-1185">Reference proteome</keyword>
<feature type="compositionally biased region" description="Polar residues" evidence="6">
    <location>
        <begin position="372"/>
        <end position="391"/>
    </location>
</feature>
<dbReference type="PANTHER" id="PTHR28159">
    <property type="entry name" value="TRAFFICKING PROTEIN PARTICLE COMPLEX II-SPECIFIC SUBUNIT 65"/>
    <property type="match status" value="1"/>
</dbReference>
<evidence type="ECO:0000313" key="9">
    <source>
        <dbReference type="EMBL" id="CRG85107.1"/>
    </source>
</evidence>
<evidence type="ECO:0000256" key="6">
    <source>
        <dbReference type="SAM" id="MobiDB-lite"/>
    </source>
</evidence>
<evidence type="ECO:0000313" key="10">
    <source>
        <dbReference type="Proteomes" id="UP000054383"/>
    </source>
</evidence>
<evidence type="ECO:0000259" key="8">
    <source>
        <dbReference type="Pfam" id="PF12735"/>
    </source>
</evidence>
<dbReference type="InterPro" id="IPR007248">
    <property type="entry name" value="Mpv17_PMP22"/>
</dbReference>
<evidence type="ECO:0000256" key="3">
    <source>
        <dbReference type="ARBA" id="ARBA00022692"/>
    </source>
</evidence>
<comment type="subcellular location">
    <subcellularLocation>
        <location evidence="1">Membrane</location>
        <topology evidence="1">Multi-pass membrane protein</topology>
    </subcellularLocation>
</comment>